<protein>
    <submittedName>
        <fullName evidence="1">Uncharacterized protein</fullName>
    </submittedName>
</protein>
<evidence type="ECO:0000313" key="2">
    <source>
        <dbReference type="Proteomes" id="UP001215598"/>
    </source>
</evidence>
<accession>A0AAD7H329</accession>
<evidence type="ECO:0000313" key="1">
    <source>
        <dbReference type="EMBL" id="KAJ7711108.1"/>
    </source>
</evidence>
<name>A0AAD7H329_9AGAR</name>
<gene>
    <name evidence="1" type="ORF">B0H16DRAFT_1745406</name>
</gene>
<organism evidence="1 2">
    <name type="scientific">Mycena metata</name>
    <dbReference type="NCBI Taxonomy" id="1033252"/>
    <lineage>
        <taxon>Eukaryota</taxon>
        <taxon>Fungi</taxon>
        <taxon>Dikarya</taxon>
        <taxon>Basidiomycota</taxon>
        <taxon>Agaricomycotina</taxon>
        <taxon>Agaricomycetes</taxon>
        <taxon>Agaricomycetidae</taxon>
        <taxon>Agaricales</taxon>
        <taxon>Marasmiineae</taxon>
        <taxon>Mycenaceae</taxon>
        <taxon>Mycena</taxon>
    </lineage>
</organism>
<dbReference type="AlphaFoldDB" id="A0AAD7H329"/>
<reference evidence="1" key="1">
    <citation type="submission" date="2023-03" db="EMBL/GenBank/DDBJ databases">
        <title>Massive genome expansion in bonnet fungi (Mycena s.s.) driven by repeated elements and novel gene families across ecological guilds.</title>
        <authorList>
            <consortium name="Lawrence Berkeley National Laboratory"/>
            <person name="Harder C.B."/>
            <person name="Miyauchi S."/>
            <person name="Viragh M."/>
            <person name="Kuo A."/>
            <person name="Thoen E."/>
            <person name="Andreopoulos B."/>
            <person name="Lu D."/>
            <person name="Skrede I."/>
            <person name="Drula E."/>
            <person name="Henrissat B."/>
            <person name="Morin E."/>
            <person name="Kohler A."/>
            <person name="Barry K."/>
            <person name="LaButti K."/>
            <person name="Morin E."/>
            <person name="Salamov A."/>
            <person name="Lipzen A."/>
            <person name="Mereny Z."/>
            <person name="Hegedus B."/>
            <person name="Baldrian P."/>
            <person name="Stursova M."/>
            <person name="Weitz H."/>
            <person name="Taylor A."/>
            <person name="Grigoriev I.V."/>
            <person name="Nagy L.G."/>
            <person name="Martin F."/>
            <person name="Kauserud H."/>
        </authorList>
    </citation>
    <scope>NUCLEOTIDE SEQUENCE</scope>
    <source>
        <strain evidence="1">CBHHK182m</strain>
    </source>
</reference>
<dbReference type="EMBL" id="JARKIB010000404">
    <property type="protein sequence ID" value="KAJ7711108.1"/>
    <property type="molecule type" value="Genomic_DNA"/>
</dbReference>
<comment type="caution">
    <text evidence="1">The sequence shown here is derived from an EMBL/GenBank/DDBJ whole genome shotgun (WGS) entry which is preliminary data.</text>
</comment>
<proteinExistence type="predicted"/>
<keyword evidence="2" id="KW-1185">Reference proteome</keyword>
<dbReference type="Proteomes" id="UP001215598">
    <property type="component" value="Unassembled WGS sequence"/>
</dbReference>
<sequence>MPLKLPPLAVPDPSSPTCPTEGCNCKHPQGPLPFRQTTPGHAALGLPSNPLAFPEPATDPALVLQAEALINQAQCPSFTPAPVFSSLGTLDETHPKSLHMLSLLGSARFDDRVTMKLDYILGFRTVTQSKFKREPTIHGLLFMASTHFAKIPAAPLVLALLSRPIDIYPLAAQPPFYTPAGLAQIV</sequence>